<dbReference type="Pfam" id="PF13360">
    <property type="entry name" value="PQQ_2"/>
    <property type="match status" value="1"/>
</dbReference>
<dbReference type="InterPro" id="IPR011047">
    <property type="entry name" value="Quinoprotein_ADH-like_sf"/>
</dbReference>
<dbReference type="InterPro" id="IPR002372">
    <property type="entry name" value="PQQ_rpt_dom"/>
</dbReference>
<feature type="domain" description="Pyrrolo-quinoline quinone repeat" evidence="1">
    <location>
        <begin position="11"/>
        <end position="129"/>
    </location>
</feature>
<comment type="caution">
    <text evidence="2">The sequence shown here is derived from an EMBL/GenBank/DDBJ whole genome shotgun (WGS) entry which is preliminary data.</text>
</comment>
<protein>
    <recommendedName>
        <fullName evidence="1">Pyrrolo-quinoline quinone repeat domain-containing protein</fullName>
    </recommendedName>
</protein>
<organism evidence="2">
    <name type="scientific">marine sediment metagenome</name>
    <dbReference type="NCBI Taxonomy" id="412755"/>
    <lineage>
        <taxon>unclassified sequences</taxon>
        <taxon>metagenomes</taxon>
        <taxon>ecological metagenomes</taxon>
    </lineage>
</organism>
<name>X1F727_9ZZZZ</name>
<evidence type="ECO:0000313" key="2">
    <source>
        <dbReference type="EMBL" id="GAH16583.1"/>
    </source>
</evidence>
<dbReference type="SMART" id="SM00564">
    <property type="entry name" value="PQQ"/>
    <property type="match status" value="2"/>
</dbReference>
<sequence length="137" mass="14225">MGCEAPATVGKLVAVNTSGSYLWEVPLETEKPSGGFGCAPAAIPAAIYGTPAVEVEEGLVYVGSYNGKIYAINSSSGALRWVYPREGNLQPVVGGAVVALGRVYIGSSSGTLYALDAVTGDKEWEFQTGDKIWSTST</sequence>
<dbReference type="PANTHER" id="PTHR34512">
    <property type="entry name" value="CELL SURFACE PROTEIN"/>
    <property type="match status" value="1"/>
</dbReference>
<feature type="non-terminal residue" evidence="2">
    <location>
        <position position="137"/>
    </location>
</feature>
<proteinExistence type="predicted"/>
<dbReference type="EMBL" id="BART01034330">
    <property type="protein sequence ID" value="GAH16583.1"/>
    <property type="molecule type" value="Genomic_DNA"/>
</dbReference>
<gene>
    <name evidence="2" type="ORF">S01H4_58707</name>
</gene>
<dbReference type="SUPFAM" id="SSF50998">
    <property type="entry name" value="Quinoprotein alcohol dehydrogenase-like"/>
    <property type="match status" value="1"/>
</dbReference>
<dbReference type="PANTHER" id="PTHR34512:SF30">
    <property type="entry name" value="OUTER MEMBRANE PROTEIN ASSEMBLY FACTOR BAMB"/>
    <property type="match status" value="1"/>
</dbReference>
<dbReference type="InterPro" id="IPR018391">
    <property type="entry name" value="PQQ_b-propeller_rpt"/>
</dbReference>
<accession>X1F727</accession>
<evidence type="ECO:0000259" key="1">
    <source>
        <dbReference type="Pfam" id="PF13360"/>
    </source>
</evidence>
<dbReference type="Gene3D" id="2.40.128.630">
    <property type="match status" value="1"/>
</dbReference>
<reference evidence="2" key="1">
    <citation type="journal article" date="2014" name="Front. Microbiol.">
        <title>High frequency of phylogenetically diverse reductive dehalogenase-homologous genes in deep subseafloor sedimentary metagenomes.</title>
        <authorList>
            <person name="Kawai M."/>
            <person name="Futagami T."/>
            <person name="Toyoda A."/>
            <person name="Takaki Y."/>
            <person name="Nishi S."/>
            <person name="Hori S."/>
            <person name="Arai W."/>
            <person name="Tsubouchi T."/>
            <person name="Morono Y."/>
            <person name="Uchiyama I."/>
            <person name="Ito T."/>
            <person name="Fujiyama A."/>
            <person name="Inagaki F."/>
            <person name="Takami H."/>
        </authorList>
    </citation>
    <scope>NUCLEOTIDE SEQUENCE</scope>
    <source>
        <strain evidence="2">Expedition CK06-06</strain>
    </source>
</reference>
<dbReference type="AlphaFoldDB" id="X1F727"/>